<comment type="caution">
    <text evidence="7">The sequence shown here is derived from an EMBL/GenBank/DDBJ whole genome shotgun (WGS) entry which is preliminary data.</text>
</comment>
<evidence type="ECO:0000256" key="5">
    <source>
        <dbReference type="ARBA" id="ARBA00033067"/>
    </source>
</evidence>
<accession>A0ABQ4HNS0</accession>
<dbReference type="Gene3D" id="3.40.50.720">
    <property type="entry name" value="NAD(P)-binding Rossmann-like Domain"/>
    <property type="match status" value="1"/>
</dbReference>
<keyword evidence="8" id="KW-1185">Reference proteome</keyword>
<organism evidence="7 8">
    <name type="scientific">Micromonospora andamanensis</name>
    <dbReference type="NCBI Taxonomy" id="1287068"/>
    <lineage>
        <taxon>Bacteria</taxon>
        <taxon>Bacillati</taxon>
        <taxon>Actinomycetota</taxon>
        <taxon>Actinomycetes</taxon>
        <taxon>Micromonosporales</taxon>
        <taxon>Micromonosporaceae</taxon>
        <taxon>Micromonospora</taxon>
    </lineage>
</organism>
<evidence type="ECO:0000256" key="4">
    <source>
        <dbReference type="ARBA" id="ARBA00031367"/>
    </source>
</evidence>
<sequence length="315" mass="32749">MHVLVTGGLGFLGRAVALELLSNGHRATVMSRDPGNRTLPRGAALVTGDIRNRARVAQLVQEGGYEGVVHLAALTSGRDSFAEPLSYFDVNAAGTLNLLMALDAARANNAPASLVFASTNIVYGSRHSGVLSEDLEPSPESPYAASKVAAEKMVTAYAATGAIGAVTVRPFNIAGAVDGVTDTDRARIIPNVFRAITGELDHVTLNGDGSAARDFVHVADTATAIRLALAACDPGTCQTINIGSGIETSMATVVATAEQVTGHPVIVHRRAPKAEPPKLVANIDRAQTDLGWNPARSKLSEILADAWQAWPGSCA</sequence>
<evidence type="ECO:0000259" key="6">
    <source>
        <dbReference type="Pfam" id="PF01370"/>
    </source>
</evidence>
<dbReference type="SUPFAM" id="SSF51735">
    <property type="entry name" value="NAD(P)-binding Rossmann-fold domains"/>
    <property type="match status" value="1"/>
</dbReference>
<evidence type="ECO:0000256" key="2">
    <source>
        <dbReference type="ARBA" id="ARBA00007637"/>
    </source>
</evidence>
<dbReference type="RefSeq" id="WP_203998999.1">
    <property type="nucleotide sequence ID" value="NZ_BOOZ01000003.1"/>
</dbReference>
<comment type="pathway">
    <text evidence="1">Carbohydrate metabolism; galactose metabolism.</text>
</comment>
<evidence type="ECO:0000256" key="3">
    <source>
        <dbReference type="ARBA" id="ARBA00018569"/>
    </source>
</evidence>
<dbReference type="InterPro" id="IPR001509">
    <property type="entry name" value="Epimerase_deHydtase"/>
</dbReference>
<dbReference type="Gene3D" id="3.90.25.10">
    <property type="entry name" value="UDP-galactose 4-epimerase, domain 1"/>
    <property type="match status" value="1"/>
</dbReference>
<evidence type="ECO:0000313" key="8">
    <source>
        <dbReference type="Proteomes" id="UP000647017"/>
    </source>
</evidence>
<dbReference type="InterPro" id="IPR036291">
    <property type="entry name" value="NAD(P)-bd_dom_sf"/>
</dbReference>
<dbReference type="PANTHER" id="PTHR43725">
    <property type="entry name" value="UDP-GLUCOSE 4-EPIMERASE"/>
    <property type="match status" value="1"/>
</dbReference>
<dbReference type="Pfam" id="PF01370">
    <property type="entry name" value="Epimerase"/>
    <property type="match status" value="1"/>
</dbReference>
<dbReference type="Proteomes" id="UP000647017">
    <property type="component" value="Unassembled WGS sequence"/>
</dbReference>
<reference evidence="7 8" key="1">
    <citation type="submission" date="2021-01" db="EMBL/GenBank/DDBJ databases">
        <title>Whole genome shotgun sequence of Verrucosispora andamanensis NBRC 109075.</title>
        <authorList>
            <person name="Komaki H."/>
            <person name="Tamura T."/>
        </authorList>
    </citation>
    <scope>NUCLEOTIDE SEQUENCE [LARGE SCALE GENOMIC DNA]</scope>
    <source>
        <strain evidence="7 8">NBRC 109075</strain>
    </source>
</reference>
<evidence type="ECO:0000256" key="1">
    <source>
        <dbReference type="ARBA" id="ARBA00004947"/>
    </source>
</evidence>
<gene>
    <name evidence="7" type="ORF">Van01_05030</name>
</gene>
<comment type="similarity">
    <text evidence="2">Belongs to the NAD(P)-dependent epimerase/dehydratase family.</text>
</comment>
<dbReference type="PANTHER" id="PTHR43725:SF53">
    <property type="entry name" value="UDP-ARABINOSE 4-EPIMERASE 1"/>
    <property type="match status" value="1"/>
</dbReference>
<name>A0ABQ4HNS0_9ACTN</name>
<proteinExistence type="inferred from homology"/>
<protein>
    <recommendedName>
        <fullName evidence="3">UDP-glucose 4-epimerase</fullName>
    </recommendedName>
    <alternativeName>
        <fullName evidence="5">Galactowaldenase</fullName>
    </alternativeName>
    <alternativeName>
        <fullName evidence="4">UDP-galactose 4-epimerase</fullName>
    </alternativeName>
</protein>
<feature type="domain" description="NAD-dependent epimerase/dehydratase" evidence="6">
    <location>
        <begin position="3"/>
        <end position="243"/>
    </location>
</feature>
<evidence type="ECO:0000313" key="7">
    <source>
        <dbReference type="EMBL" id="GIJ07289.1"/>
    </source>
</evidence>
<dbReference type="EMBL" id="BOOZ01000003">
    <property type="protein sequence ID" value="GIJ07289.1"/>
    <property type="molecule type" value="Genomic_DNA"/>
</dbReference>